<keyword evidence="3" id="KW-1185">Reference proteome</keyword>
<feature type="transmembrane region" description="Helical" evidence="1">
    <location>
        <begin position="9"/>
        <end position="32"/>
    </location>
</feature>
<reference evidence="2 3" key="1">
    <citation type="submission" date="2018-12" db="EMBL/GenBank/DDBJ databases">
        <authorList>
            <person name="Li F."/>
        </authorList>
    </citation>
    <scope>NUCLEOTIDE SEQUENCE [LARGE SCALE GENOMIC DNA]</scope>
    <source>
        <strain evidence="2 3">EGI 6500705</strain>
    </source>
</reference>
<keyword evidence="1" id="KW-1133">Transmembrane helix</keyword>
<keyword evidence="1" id="KW-0812">Transmembrane</keyword>
<accession>A0A3S0VH58</accession>
<organism evidence="2 3">
    <name type="scientific">Labedella endophytica</name>
    <dbReference type="NCBI Taxonomy" id="1523160"/>
    <lineage>
        <taxon>Bacteria</taxon>
        <taxon>Bacillati</taxon>
        <taxon>Actinomycetota</taxon>
        <taxon>Actinomycetes</taxon>
        <taxon>Micrococcales</taxon>
        <taxon>Microbacteriaceae</taxon>
        <taxon>Labedella</taxon>
    </lineage>
</organism>
<sequence length="95" mass="10173">MTRGQRRTGLLVIAGLALLVVVVGIIAVPMIAQTIINADHLPEAVGSEVVMTKEQAELMDRGDGFPLWGPVFLLSVAALVVAIFVVALRWPEKRG</sequence>
<evidence type="ECO:0000313" key="2">
    <source>
        <dbReference type="EMBL" id="RUR01808.1"/>
    </source>
</evidence>
<keyword evidence="1" id="KW-0472">Membrane</keyword>
<evidence type="ECO:0000313" key="3">
    <source>
        <dbReference type="Proteomes" id="UP000274909"/>
    </source>
</evidence>
<dbReference type="AlphaFoldDB" id="A0A3S0VH58"/>
<proteinExistence type="predicted"/>
<dbReference type="Proteomes" id="UP000274909">
    <property type="component" value="Unassembled WGS sequence"/>
</dbReference>
<protein>
    <submittedName>
        <fullName evidence="2">Uncharacterized protein</fullName>
    </submittedName>
</protein>
<gene>
    <name evidence="2" type="ORF">ELQ94_10165</name>
</gene>
<name>A0A3S0VH58_9MICO</name>
<comment type="caution">
    <text evidence="2">The sequence shown here is derived from an EMBL/GenBank/DDBJ whole genome shotgun (WGS) entry which is preliminary data.</text>
</comment>
<dbReference type="RefSeq" id="WP_127049712.1">
    <property type="nucleotide sequence ID" value="NZ_RZGZ01000002.1"/>
</dbReference>
<dbReference type="EMBL" id="RZGZ01000002">
    <property type="protein sequence ID" value="RUR01808.1"/>
    <property type="molecule type" value="Genomic_DNA"/>
</dbReference>
<feature type="transmembrane region" description="Helical" evidence="1">
    <location>
        <begin position="67"/>
        <end position="88"/>
    </location>
</feature>
<evidence type="ECO:0000256" key="1">
    <source>
        <dbReference type="SAM" id="Phobius"/>
    </source>
</evidence>